<protein>
    <submittedName>
        <fullName evidence="1">Uncharacterized protein</fullName>
    </submittedName>
</protein>
<sequence length="39" mass="4235">MWLWGRASQSAINSRWSSPHCVSLGGQTDGKADLISAYP</sequence>
<keyword evidence="2" id="KW-1185">Reference proteome</keyword>
<evidence type="ECO:0000313" key="2">
    <source>
        <dbReference type="Proteomes" id="UP000008068"/>
    </source>
</evidence>
<proteinExistence type="predicted"/>
<evidence type="ECO:0000313" key="1">
    <source>
        <dbReference type="EMBL" id="EGT58149.1"/>
    </source>
</evidence>
<dbReference type="HOGENOM" id="CLU_3320485_0_0_1"/>
<gene>
    <name evidence="1" type="ORF">CAEBREN_15517</name>
</gene>
<reference evidence="2" key="1">
    <citation type="submission" date="2011-07" db="EMBL/GenBank/DDBJ databases">
        <authorList>
            <consortium name="Caenorhabditis brenneri Sequencing and Analysis Consortium"/>
            <person name="Wilson R.K."/>
        </authorList>
    </citation>
    <scope>NUCLEOTIDE SEQUENCE [LARGE SCALE GENOMIC DNA]</scope>
    <source>
        <strain evidence="2">PB2801</strain>
    </source>
</reference>
<dbReference type="EMBL" id="GL379794">
    <property type="protein sequence ID" value="EGT58149.1"/>
    <property type="molecule type" value="Genomic_DNA"/>
</dbReference>
<dbReference type="Proteomes" id="UP000008068">
    <property type="component" value="Unassembled WGS sequence"/>
</dbReference>
<dbReference type="AlphaFoldDB" id="G0MHE8"/>
<organism evidence="2">
    <name type="scientific">Caenorhabditis brenneri</name>
    <name type="common">Nematode worm</name>
    <dbReference type="NCBI Taxonomy" id="135651"/>
    <lineage>
        <taxon>Eukaryota</taxon>
        <taxon>Metazoa</taxon>
        <taxon>Ecdysozoa</taxon>
        <taxon>Nematoda</taxon>
        <taxon>Chromadorea</taxon>
        <taxon>Rhabditida</taxon>
        <taxon>Rhabditina</taxon>
        <taxon>Rhabditomorpha</taxon>
        <taxon>Rhabditoidea</taxon>
        <taxon>Rhabditidae</taxon>
        <taxon>Peloderinae</taxon>
        <taxon>Caenorhabditis</taxon>
    </lineage>
</organism>
<dbReference type="InParanoid" id="G0MHE8"/>
<name>G0MHE8_CAEBE</name>
<accession>G0MHE8</accession>